<dbReference type="SUPFAM" id="SSF141571">
    <property type="entry name" value="Pentapeptide repeat-like"/>
    <property type="match status" value="1"/>
</dbReference>
<reference evidence="1 2" key="1">
    <citation type="submission" date="2020-04" db="EMBL/GenBank/DDBJ databases">
        <title>MicrobeNet Type strains.</title>
        <authorList>
            <person name="Nicholson A.C."/>
        </authorList>
    </citation>
    <scope>NUCLEOTIDE SEQUENCE [LARGE SCALE GENOMIC DNA]</scope>
    <source>
        <strain evidence="1 2">ATCC BAA-789</strain>
    </source>
</reference>
<dbReference type="AlphaFoldDB" id="A0A9X5FIN6"/>
<accession>A0A9X5FIN6</accession>
<name>A0A9X5FIN6_9MICO</name>
<dbReference type="PANTHER" id="PTHR14136:SF17">
    <property type="entry name" value="BTB_POZ DOMAIN-CONTAINING PROTEIN KCTD9"/>
    <property type="match status" value="1"/>
</dbReference>
<protein>
    <submittedName>
        <fullName evidence="1">Pentapeptide repeat-containing protein</fullName>
    </submittedName>
</protein>
<proteinExistence type="predicted"/>
<evidence type="ECO:0000313" key="1">
    <source>
        <dbReference type="EMBL" id="NKX92828.1"/>
    </source>
</evidence>
<evidence type="ECO:0000313" key="2">
    <source>
        <dbReference type="Proteomes" id="UP000774283"/>
    </source>
</evidence>
<organism evidence="1 2">
    <name type="scientific">Sanguibacter hominis ATCC BAA-789</name>
    <dbReference type="NCBI Taxonomy" id="1312740"/>
    <lineage>
        <taxon>Bacteria</taxon>
        <taxon>Bacillati</taxon>
        <taxon>Actinomycetota</taxon>
        <taxon>Actinomycetes</taxon>
        <taxon>Micrococcales</taxon>
        <taxon>Sanguibacteraceae</taxon>
        <taxon>Sanguibacter</taxon>
    </lineage>
</organism>
<dbReference type="Pfam" id="PF13599">
    <property type="entry name" value="Pentapeptide_4"/>
    <property type="match status" value="1"/>
</dbReference>
<comment type="caution">
    <text evidence="1">The sequence shown here is derived from an EMBL/GenBank/DDBJ whole genome shotgun (WGS) entry which is preliminary data.</text>
</comment>
<dbReference type="PANTHER" id="PTHR14136">
    <property type="entry name" value="BTB_POZ DOMAIN-CONTAINING PROTEIN KCTD9"/>
    <property type="match status" value="1"/>
</dbReference>
<sequence length="219" mass="23458">MPPKRDVVAPHLSPLTLGHLEPGGAGDLLSGDDIEALEIEGVTVESLDLSGVTIRESRVVALAAGEAELRAARLLETRIERPNIPVLRGARGSWHDVVLEGGRLGASELYDSSWRSVHVVGCKLGFVNLRGAHLRDVMFTDCTIDELDLVQAKLDRVAFADTTVGRLDVRDATLTDVDLRGAELDGIDGVASLRGATIDGHQLVRLAPLLAREIGLRVV</sequence>
<gene>
    <name evidence="1" type="ORF">HF995_05995</name>
</gene>
<dbReference type="RefSeq" id="WP_168446819.1">
    <property type="nucleotide sequence ID" value="NZ_JAAXOW010000001.1"/>
</dbReference>
<dbReference type="InterPro" id="IPR001646">
    <property type="entry name" value="5peptide_repeat"/>
</dbReference>
<dbReference type="InterPro" id="IPR051082">
    <property type="entry name" value="Pentapeptide-BTB/POZ_domain"/>
</dbReference>
<dbReference type="Proteomes" id="UP000774283">
    <property type="component" value="Unassembled WGS sequence"/>
</dbReference>
<dbReference type="EMBL" id="JAAXOW010000001">
    <property type="protein sequence ID" value="NKX92828.1"/>
    <property type="molecule type" value="Genomic_DNA"/>
</dbReference>
<keyword evidence="2" id="KW-1185">Reference proteome</keyword>
<dbReference type="Gene3D" id="2.160.20.80">
    <property type="entry name" value="E3 ubiquitin-protein ligase SopA"/>
    <property type="match status" value="1"/>
</dbReference>